<dbReference type="Proteomes" id="UP000070076">
    <property type="component" value="Unassembled WGS sequence"/>
</dbReference>
<reference evidence="14 15" key="1">
    <citation type="journal article" date="2016" name="Sci. Rep.">
        <title>Metabolic traits of an uncultured archaeal lineage -MSBL1- from brine pools of the Red Sea.</title>
        <authorList>
            <person name="Mwirichia R."/>
            <person name="Alam I."/>
            <person name="Rashid M."/>
            <person name="Vinu M."/>
            <person name="Ba-Alawi W."/>
            <person name="Anthony Kamau A."/>
            <person name="Kamanda Ngugi D."/>
            <person name="Goker M."/>
            <person name="Klenk H.P."/>
            <person name="Bajic V."/>
            <person name="Stingl U."/>
        </authorList>
    </citation>
    <scope>NUCLEOTIDE SEQUENCE [LARGE SCALE GENOMIC DNA]</scope>
    <source>
        <strain evidence="14">SCGC-AAA261O19</strain>
    </source>
</reference>
<dbReference type="Pfam" id="PF13393">
    <property type="entry name" value="tRNA-synt_His"/>
    <property type="match status" value="1"/>
</dbReference>
<evidence type="ECO:0000256" key="4">
    <source>
        <dbReference type="ARBA" id="ARBA00022598"/>
    </source>
</evidence>
<feature type="binding site" evidence="11">
    <location>
        <begin position="80"/>
        <end position="82"/>
    </location>
    <ligand>
        <name>L-histidine</name>
        <dbReference type="ChEBI" id="CHEBI:57595"/>
    </ligand>
</feature>
<feature type="binding site" evidence="11">
    <location>
        <position position="128"/>
    </location>
    <ligand>
        <name>L-histidine</name>
        <dbReference type="ChEBI" id="CHEBI:57595"/>
    </ligand>
</feature>
<keyword evidence="7 10" id="KW-0648">Protein biosynthesis</keyword>
<dbReference type="NCBIfam" id="TIGR00443">
    <property type="entry name" value="hisZ_biosyn_reg"/>
    <property type="match status" value="1"/>
</dbReference>
<dbReference type="InterPro" id="IPR033656">
    <property type="entry name" value="HisRS_anticodon"/>
</dbReference>
<dbReference type="GO" id="GO:0006427">
    <property type="term" value="P:histidyl-tRNA aminoacylation"/>
    <property type="evidence" value="ECO:0007669"/>
    <property type="project" value="UniProtKB-UniRule"/>
</dbReference>
<dbReference type="InterPro" id="IPR015807">
    <property type="entry name" value="His-tRNA-ligase"/>
</dbReference>
<dbReference type="CDD" id="cd00773">
    <property type="entry name" value="HisRS-like_core"/>
    <property type="match status" value="1"/>
</dbReference>
<keyword evidence="4 10" id="KW-0436">Ligase</keyword>
<dbReference type="Pfam" id="PF03129">
    <property type="entry name" value="HGTP_anticodon"/>
    <property type="match status" value="1"/>
</dbReference>
<dbReference type="EMBL" id="LHYB01000091">
    <property type="protein sequence ID" value="KXB03039.1"/>
    <property type="molecule type" value="Genomic_DNA"/>
</dbReference>
<dbReference type="EC" id="6.1.1.21" evidence="10"/>
<dbReference type="CDD" id="cd00859">
    <property type="entry name" value="HisRS_anticodon"/>
    <property type="match status" value="1"/>
</dbReference>
<dbReference type="AlphaFoldDB" id="A0A133V9D9"/>
<evidence type="ECO:0000256" key="7">
    <source>
        <dbReference type="ARBA" id="ARBA00022917"/>
    </source>
</evidence>
<comment type="subcellular location">
    <subcellularLocation>
        <location evidence="1 10">Cytoplasm</location>
    </subcellularLocation>
</comment>
<name>A0A133V9D9_9EURY</name>
<dbReference type="InterPro" id="IPR004516">
    <property type="entry name" value="HisRS/HisZ"/>
</dbReference>
<keyword evidence="6 10" id="KW-0067">ATP-binding</keyword>
<evidence type="ECO:0000256" key="5">
    <source>
        <dbReference type="ARBA" id="ARBA00022741"/>
    </source>
</evidence>
<keyword evidence="12" id="KW-0175">Coiled coil</keyword>
<keyword evidence="8 10" id="KW-0030">Aminoacyl-tRNA synthetase</keyword>
<evidence type="ECO:0000256" key="9">
    <source>
        <dbReference type="ARBA" id="ARBA00047639"/>
    </source>
</evidence>
<comment type="caution">
    <text evidence="14">The sequence shown here is derived from an EMBL/GenBank/DDBJ whole genome shotgun (WGS) entry which is preliminary data.</text>
</comment>
<feature type="binding site" evidence="11">
    <location>
        <position position="124"/>
    </location>
    <ligand>
        <name>L-histidine</name>
        <dbReference type="ChEBI" id="CHEBI:57595"/>
    </ligand>
</feature>
<dbReference type="InterPro" id="IPR006195">
    <property type="entry name" value="aa-tRNA-synth_II"/>
</dbReference>
<dbReference type="PATRIC" id="fig|1698277.3.peg.925"/>
<dbReference type="PANTHER" id="PTHR43707">
    <property type="entry name" value="HISTIDYL-TRNA SYNTHETASE"/>
    <property type="match status" value="1"/>
</dbReference>
<evidence type="ECO:0000259" key="13">
    <source>
        <dbReference type="PROSITE" id="PS50862"/>
    </source>
</evidence>
<sequence length="426" mass="47652">MGDRVQRPRGTRDLFNGELERVRHVERVFKSIFKRYGYQEVETPIFESLELFTKKSGSEVVNQIYEFKDKSGRELALRPELTAPVVRLYNNQLKSEPKPLKLCYFGSCFRYERKQANRWRQFSQAGVELIGSSRPESDAEMVALTNDVASQLELKDYGLRVGDIGVLRKLLIEGGIPIDNQDSILRAIDSKDESRIEGELDKSGVNEEIQEKIRELIKLKGDPNVLEEAKELLEGVKDSEKTIRDLQEILSRAQQLGVRDINIDMGIARGLEYYTGFVIELYSDDVQLGGGGRYDDLIEVLGGEPTPAVGMGFGIDRLAQLLGDQGRDIGVESLESVVLPTGDEMLDECLSIATELREKGLSIDVDLMGRKLDKALSYADSRGAKYAIIVGPEDIGEGKVTLRDMGTGNQEKVSRGKIVKELSKKI</sequence>
<dbReference type="PIRSF" id="PIRSF001549">
    <property type="entry name" value="His-tRNA_synth"/>
    <property type="match status" value="1"/>
</dbReference>
<evidence type="ECO:0000256" key="11">
    <source>
        <dbReference type="PIRSR" id="PIRSR001549-1"/>
    </source>
</evidence>
<comment type="catalytic activity">
    <reaction evidence="9 10">
        <text>tRNA(His) + L-histidine + ATP = L-histidyl-tRNA(His) + AMP + diphosphate + H(+)</text>
        <dbReference type="Rhea" id="RHEA:17313"/>
        <dbReference type="Rhea" id="RHEA-COMP:9665"/>
        <dbReference type="Rhea" id="RHEA-COMP:9689"/>
        <dbReference type="ChEBI" id="CHEBI:15378"/>
        <dbReference type="ChEBI" id="CHEBI:30616"/>
        <dbReference type="ChEBI" id="CHEBI:33019"/>
        <dbReference type="ChEBI" id="CHEBI:57595"/>
        <dbReference type="ChEBI" id="CHEBI:78442"/>
        <dbReference type="ChEBI" id="CHEBI:78527"/>
        <dbReference type="ChEBI" id="CHEBI:456215"/>
        <dbReference type="EC" id="6.1.1.21"/>
    </reaction>
</comment>
<feature type="binding site" evidence="11">
    <location>
        <position position="269"/>
    </location>
    <ligand>
        <name>L-histidine</name>
        <dbReference type="ChEBI" id="CHEBI:57595"/>
    </ligand>
</feature>
<dbReference type="InterPro" id="IPR045864">
    <property type="entry name" value="aa-tRNA-synth_II/BPL/LPL"/>
</dbReference>
<dbReference type="InterPro" id="IPR004154">
    <property type="entry name" value="Anticodon-bd"/>
</dbReference>
<feature type="binding site" evidence="11">
    <location>
        <begin position="273"/>
        <end position="274"/>
    </location>
    <ligand>
        <name>L-histidine</name>
        <dbReference type="ChEBI" id="CHEBI:57595"/>
    </ligand>
</feature>
<dbReference type="GO" id="GO:0004821">
    <property type="term" value="F:histidine-tRNA ligase activity"/>
    <property type="evidence" value="ECO:0007669"/>
    <property type="project" value="UniProtKB-UniRule"/>
</dbReference>
<organism evidence="14 15">
    <name type="scientific">candidate division MSBL1 archaeon SCGC-AAA261O19</name>
    <dbReference type="NCBI Taxonomy" id="1698277"/>
    <lineage>
        <taxon>Archaea</taxon>
        <taxon>Methanobacteriati</taxon>
        <taxon>Methanobacteriota</taxon>
        <taxon>candidate division MSBL1</taxon>
    </lineage>
</organism>
<dbReference type="PROSITE" id="PS50862">
    <property type="entry name" value="AA_TRNA_LIGASE_II"/>
    <property type="match status" value="1"/>
</dbReference>
<dbReference type="NCBIfam" id="TIGR00442">
    <property type="entry name" value="hisS"/>
    <property type="match status" value="1"/>
</dbReference>
<evidence type="ECO:0000313" key="14">
    <source>
        <dbReference type="EMBL" id="KXB03039.1"/>
    </source>
</evidence>
<gene>
    <name evidence="10" type="primary">hisS</name>
    <name evidence="14" type="ORF">AKJ48_04290</name>
</gene>
<keyword evidence="15" id="KW-1185">Reference proteome</keyword>
<accession>A0A133V9D9</accession>
<dbReference type="PANTHER" id="PTHR43707:SF1">
    <property type="entry name" value="HISTIDINE--TRNA LIGASE, MITOCHONDRIAL-RELATED"/>
    <property type="match status" value="1"/>
</dbReference>
<evidence type="ECO:0000256" key="10">
    <source>
        <dbReference type="HAMAP-Rule" id="MF_00127"/>
    </source>
</evidence>
<keyword evidence="3 10" id="KW-0963">Cytoplasm</keyword>
<dbReference type="InterPro" id="IPR041715">
    <property type="entry name" value="HisRS-like_core"/>
</dbReference>
<evidence type="ECO:0000256" key="8">
    <source>
        <dbReference type="ARBA" id="ARBA00023146"/>
    </source>
</evidence>
<evidence type="ECO:0000256" key="6">
    <source>
        <dbReference type="ARBA" id="ARBA00022840"/>
    </source>
</evidence>
<feature type="binding site" evidence="11">
    <location>
        <position position="110"/>
    </location>
    <ligand>
        <name>L-histidine</name>
        <dbReference type="ChEBI" id="CHEBI:57595"/>
    </ligand>
</feature>
<protein>
    <recommendedName>
        <fullName evidence="10">Histidine--tRNA ligase</fullName>
        <ecNumber evidence="10">6.1.1.21</ecNumber>
    </recommendedName>
    <alternativeName>
        <fullName evidence="10">Histidyl-tRNA synthetase</fullName>
        <shortName evidence="10">HisRS</shortName>
    </alternativeName>
</protein>
<proteinExistence type="inferred from homology"/>
<feature type="domain" description="Aminoacyl-transfer RNA synthetases class-II family profile" evidence="13">
    <location>
        <begin position="1"/>
        <end position="340"/>
    </location>
</feature>
<dbReference type="Gene3D" id="3.40.50.800">
    <property type="entry name" value="Anticodon-binding domain"/>
    <property type="match status" value="1"/>
</dbReference>
<comment type="similarity">
    <text evidence="2 10">Belongs to the class-II aminoacyl-tRNA synthetase family.</text>
</comment>
<evidence type="ECO:0000256" key="3">
    <source>
        <dbReference type="ARBA" id="ARBA00022490"/>
    </source>
</evidence>
<dbReference type="InterPro" id="IPR036621">
    <property type="entry name" value="Anticodon-bd_dom_sf"/>
</dbReference>
<dbReference type="InterPro" id="IPR004517">
    <property type="entry name" value="HisZ"/>
</dbReference>
<evidence type="ECO:0000256" key="2">
    <source>
        <dbReference type="ARBA" id="ARBA00008226"/>
    </source>
</evidence>
<dbReference type="GO" id="GO:0005524">
    <property type="term" value="F:ATP binding"/>
    <property type="evidence" value="ECO:0007669"/>
    <property type="project" value="UniProtKB-UniRule"/>
</dbReference>
<dbReference type="GO" id="GO:0005737">
    <property type="term" value="C:cytoplasm"/>
    <property type="evidence" value="ECO:0007669"/>
    <property type="project" value="UniProtKB-SubCell"/>
</dbReference>
<evidence type="ECO:0000256" key="12">
    <source>
        <dbReference type="SAM" id="Coils"/>
    </source>
</evidence>
<dbReference type="HAMAP" id="MF_00125">
    <property type="entry name" value="HisZ"/>
    <property type="match status" value="1"/>
</dbReference>
<dbReference type="SUPFAM" id="SSF55681">
    <property type="entry name" value="Class II aaRS and biotin synthetases"/>
    <property type="match status" value="1"/>
</dbReference>
<dbReference type="SUPFAM" id="SSF52954">
    <property type="entry name" value="Class II aaRS ABD-related"/>
    <property type="match status" value="1"/>
</dbReference>
<dbReference type="GO" id="GO:0000105">
    <property type="term" value="P:L-histidine biosynthetic process"/>
    <property type="evidence" value="ECO:0007669"/>
    <property type="project" value="InterPro"/>
</dbReference>
<dbReference type="HAMAP" id="MF_00127">
    <property type="entry name" value="His_tRNA_synth"/>
    <property type="match status" value="1"/>
</dbReference>
<keyword evidence="5 10" id="KW-0547">Nucleotide-binding</keyword>
<evidence type="ECO:0000256" key="1">
    <source>
        <dbReference type="ARBA" id="ARBA00004496"/>
    </source>
</evidence>
<feature type="coiled-coil region" evidence="12">
    <location>
        <begin position="229"/>
        <end position="256"/>
    </location>
</feature>
<dbReference type="Gene3D" id="3.30.930.10">
    <property type="entry name" value="Bira Bifunctional Protein, Domain 2"/>
    <property type="match status" value="1"/>
</dbReference>
<evidence type="ECO:0000313" key="15">
    <source>
        <dbReference type="Proteomes" id="UP000070076"/>
    </source>
</evidence>